<dbReference type="CDD" id="cd07562">
    <property type="entry name" value="Peptidase_S41_TRI"/>
    <property type="match status" value="1"/>
</dbReference>
<evidence type="ECO:0000313" key="2">
    <source>
        <dbReference type="EMBL" id="OPG15397.1"/>
    </source>
</evidence>
<dbReference type="PANTHER" id="PTHR32060">
    <property type="entry name" value="TAIL-SPECIFIC PROTEASE"/>
    <property type="match status" value="1"/>
</dbReference>
<sequence length="418" mass="47840">MNRGEVVMGFVRDEILSLEKRMYIISKTYWAISTYFAHWEDSTFENRQLDEVYYELLQRAMATEGRYEFALIMKEFIAKLNNAHSLYVDRKLSKSLLPIGFTMRLIDGEWVVHQSHTLDLCLGDVVQTIQRDSIETWISRTNPYVRAKNEVARQSEFQTLIPWFLEENILEVTVLDASGESRLIHIDRTTLPIGFTFETQGHFIKELDAGYIGVPSFNAPQFEERALDFYEQYQNSTSIIVDVRDNGGGTTPIYLMQKLLNVPWHWWTERSRHADWMFERHGASGCRQLAVDGSYMEFVGNLEVPTPGAFEGNVIILTDRYTHSAAEDFTMALKVSGRAVVIGEQTAGSTGMPYMYSFDDDIQIAIGSIRSYLPGGSSFEGIGIKPDIAVAKTKRDYIEQRDPIYDAALNFIRTKKDS</sequence>
<dbReference type="EMBL" id="MWPS01000033">
    <property type="protein sequence ID" value="OPG15397.1"/>
    <property type="molecule type" value="Genomic_DNA"/>
</dbReference>
<dbReference type="Gene3D" id="3.90.226.10">
    <property type="entry name" value="2-enoyl-CoA Hydratase, Chain A, domain 1"/>
    <property type="match status" value="1"/>
</dbReference>
<dbReference type="GO" id="GO:0008236">
    <property type="term" value="F:serine-type peptidase activity"/>
    <property type="evidence" value="ECO:0007669"/>
    <property type="project" value="InterPro"/>
</dbReference>
<proteinExistence type="predicted"/>
<reference evidence="2 3" key="1">
    <citation type="submission" date="2017-02" db="EMBL/GenBank/DDBJ databases">
        <title>Draft genome of Acidibacillus ferrooxidans Huett2.</title>
        <authorList>
            <person name="Schopf S."/>
        </authorList>
    </citation>
    <scope>NUCLEOTIDE SEQUENCE [LARGE SCALE GENOMIC DNA]</scope>
    <source>
        <strain evidence="2 3">Huett2</strain>
    </source>
</reference>
<evidence type="ECO:0000313" key="3">
    <source>
        <dbReference type="Proteomes" id="UP000190229"/>
    </source>
</evidence>
<comment type="caution">
    <text evidence="2">The sequence shown here is derived from an EMBL/GenBank/DDBJ whole genome shotgun (WGS) entry which is preliminary data.</text>
</comment>
<organism evidence="2 3">
    <name type="scientific">Ferroacidibacillus organovorans</name>
    <dbReference type="NCBI Taxonomy" id="1765683"/>
    <lineage>
        <taxon>Bacteria</taxon>
        <taxon>Bacillati</taxon>
        <taxon>Bacillota</taxon>
        <taxon>Bacilli</taxon>
        <taxon>Bacillales</taxon>
        <taxon>Alicyclobacillaceae</taxon>
        <taxon>Ferroacidibacillus</taxon>
    </lineage>
</organism>
<dbReference type="AlphaFoldDB" id="A0A1V4ER47"/>
<accession>A0A1V4ER47</accession>
<dbReference type="GO" id="GO:0006508">
    <property type="term" value="P:proteolysis"/>
    <property type="evidence" value="ECO:0007669"/>
    <property type="project" value="InterPro"/>
</dbReference>
<dbReference type="Proteomes" id="UP000190229">
    <property type="component" value="Unassembled WGS sequence"/>
</dbReference>
<gene>
    <name evidence="2" type="ORF">B2M26_11960</name>
</gene>
<dbReference type="GO" id="GO:0004175">
    <property type="term" value="F:endopeptidase activity"/>
    <property type="evidence" value="ECO:0007669"/>
    <property type="project" value="TreeGrafter"/>
</dbReference>
<dbReference type="Pfam" id="PF03572">
    <property type="entry name" value="Peptidase_S41"/>
    <property type="match status" value="1"/>
</dbReference>
<dbReference type="InterPro" id="IPR029045">
    <property type="entry name" value="ClpP/crotonase-like_dom_sf"/>
</dbReference>
<keyword evidence="3" id="KW-1185">Reference proteome</keyword>
<evidence type="ECO:0000259" key="1">
    <source>
        <dbReference type="SMART" id="SM00245"/>
    </source>
</evidence>
<dbReference type="InterPro" id="IPR005151">
    <property type="entry name" value="Tail-specific_protease"/>
</dbReference>
<feature type="domain" description="Tail specific protease" evidence="1">
    <location>
        <begin position="179"/>
        <end position="391"/>
    </location>
</feature>
<dbReference type="SUPFAM" id="SSF52096">
    <property type="entry name" value="ClpP/crotonase"/>
    <property type="match status" value="1"/>
</dbReference>
<dbReference type="SMART" id="SM00245">
    <property type="entry name" value="TSPc"/>
    <property type="match status" value="1"/>
</dbReference>
<dbReference type="PANTHER" id="PTHR32060:SF22">
    <property type="entry name" value="CARBOXYL-TERMINAL-PROCESSING PEPTIDASE 3, CHLOROPLASTIC"/>
    <property type="match status" value="1"/>
</dbReference>
<protein>
    <recommendedName>
        <fullName evidence="1">Tail specific protease domain-containing protein</fullName>
    </recommendedName>
</protein>
<name>A0A1V4ER47_9BACL</name>